<evidence type="ECO:0000313" key="2">
    <source>
        <dbReference type="EMBL" id="MCV7387945.1"/>
    </source>
</evidence>
<feature type="region of interest" description="Disordered" evidence="1">
    <location>
        <begin position="1"/>
        <end position="38"/>
    </location>
</feature>
<feature type="compositionally biased region" description="Gly residues" evidence="1">
    <location>
        <begin position="54"/>
        <end position="70"/>
    </location>
</feature>
<name>A0AAW5T1E2_9MYCO</name>
<dbReference type="RefSeq" id="WP_133058097.1">
    <property type="nucleotide sequence ID" value="NZ_JACKVC010000010.1"/>
</dbReference>
<proteinExistence type="predicted"/>
<evidence type="ECO:0000313" key="3">
    <source>
        <dbReference type="Proteomes" id="UP001141659"/>
    </source>
</evidence>
<evidence type="ECO:0000256" key="1">
    <source>
        <dbReference type="SAM" id="MobiDB-lite"/>
    </source>
</evidence>
<dbReference type="EMBL" id="JACKVC010000010">
    <property type="protein sequence ID" value="MCV7387945.1"/>
    <property type="molecule type" value="Genomic_DNA"/>
</dbReference>
<comment type="caution">
    <text evidence="2">The sequence shown here is derived from an EMBL/GenBank/DDBJ whole genome shotgun (WGS) entry which is preliminary data.</text>
</comment>
<organism evidence="2 3">
    <name type="scientific">Mycolicibacterium porcinum</name>
    <dbReference type="NCBI Taxonomy" id="39693"/>
    <lineage>
        <taxon>Bacteria</taxon>
        <taxon>Bacillati</taxon>
        <taxon>Actinomycetota</taxon>
        <taxon>Actinomycetes</taxon>
        <taxon>Mycobacteriales</taxon>
        <taxon>Mycobacteriaceae</taxon>
        <taxon>Mycolicibacterium</taxon>
    </lineage>
</organism>
<feature type="region of interest" description="Disordered" evidence="1">
    <location>
        <begin position="53"/>
        <end position="84"/>
    </location>
</feature>
<protein>
    <submittedName>
        <fullName evidence="2">Uncharacterized protein</fullName>
    </submittedName>
</protein>
<accession>A0AAW5T1E2</accession>
<sequence>MGTSSSYKGSNGKIPRAMREGFEDWAKSQSKADKSSLPENVVAQALRIPLYSRGSGGGGAGGATSGGTGGRQSSPQRTVGSYARTAGRAAELARAFRAGDREAIERAGLDFDALSQLTSRAEIVRAIVDIVCAAQTASDIASEEQRAIAGKLVDWMMDDALNSELPDAAETAEHAIGLIAAEIFISEAGDTLVGNDDVSRDELIDGINETSQVLAAQANLAAGATDAASIEKAITKGVRALRKIYKPVTPA</sequence>
<reference evidence="2" key="1">
    <citation type="submission" date="2020-07" db="EMBL/GenBank/DDBJ databases">
        <authorList>
            <person name="Pettersson B.M.F."/>
            <person name="Behra P.R.K."/>
            <person name="Ramesh M."/>
            <person name="Das S."/>
            <person name="Dasgupta S."/>
            <person name="Kirsebom L.A."/>
        </authorList>
    </citation>
    <scope>NUCLEOTIDE SEQUENCE</scope>
    <source>
        <strain evidence="2">DSM 44242</strain>
    </source>
</reference>
<gene>
    <name evidence="2" type="ORF">H5P34_07770</name>
</gene>
<reference evidence="2" key="2">
    <citation type="journal article" date="2022" name="BMC Genomics">
        <title>Comparative genome analysis of mycobacteria focusing on tRNA and non-coding RNA.</title>
        <authorList>
            <person name="Behra P.R.K."/>
            <person name="Pettersson B.M.F."/>
            <person name="Ramesh M."/>
            <person name="Das S."/>
            <person name="Dasgupta S."/>
            <person name="Kirsebom L.A."/>
        </authorList>
    </citation>
    <scope>NUCLEOTIDE SEQUENCE</scope>
    <source>
        <strain evidence="2">DSM 44242</strain>
    </source>
</reference>
<feature type="compositionally biased region" description="Basic and acidic residues" evidence="1">
    <location>
        <begin position="17"/>
        <end position="36"/>
    </location>
</feature>
<dbReference type="AlphaFoldDB" id="A0AAW5T1E2"/>
<dbReference type="Proteomes" id="UP001141659">
    <property type="component" value="Unassembled WGS sequence"/>
</dbReference>